<name>A0A022PZ03_ERYGU</name>
<evidence type="ECO:0008006" key="4">
    <source>
        <dbReference type="Google" id="ProtNLM"/>
    </source>
</evidence>
<evidence type="ECO:0000313" key="3">
    <source>
        <dbReference type="Proteomes" id="UP000030748"/>
    </source>
</evidence>
<feature type="non-terminal residue" evidence="2">
    <location>
        <position position="99"/>
    </location>
</feature>
<evidence type="ECO:0000256" key="1">
    <source>
        <dbReference type="SAM" id="MobiDB-lite"/>
    </source>
</evidence>
<proteinExistence type="predicted"/>
<sequence>MKIIFKKNNYFLSIACNFVWCGDGSCVVNGTGHYCQCNQGSSNLLSNISLVCLKQCSFGADCSALGFGPPVITEPPNGMLTLPPPSQAPPPPPPLPPTK</sequence>
<dbReference type="Proteomes" id="UP000030748">
    <property type="component" value="Unassembled WGS sequence"/>
</dbReference>
<gene>
    <name evidence="2" type="ORF">MIMGU_mgv1a019236mg</name>
</gene>
<dbReference type="AlphaFoldDB" id="A0A022PZ03"/>
<evidence type="ECO:0000313" key="2">
    <source>
        <dbReference type="EMBL" id="EYU21572.1"/>
    </source>
</evidence>
<protein>
    <recommendedName>
        <fullName evidence="4">EGF-like domain-containing protein</fullName>
    </recommendedName>
</protein>
<accession>A0A022PZ03</accession>
<feature type="region of interest" description="Disordered" evidence="1">
    <location>
        <begin position="76"/>
        <end position="99"/>
    </location>
</feature>
<feature type="compositionally biased region" description="Pro residues" evidence="1">
    <location>
        <begin position="82"/>
        <end position="99"/>
    </location>
</feature>
<keyword evidence="3" id="KW-1185">Reference proteome</keyword>
<organism evidence="2 3">
    <name type="scientific">Erythranthe guttata</name>
    <name type="common">Yellow monkey flower</name>
    <name type="synonym">Mimulus guttatus</name>
    <dbReference type="NCBI Taxonomy" id="4155"/>
    <lineage>
        <taxon>Eukaryota</taxon>
        <taxon>Viridiplantae</taxon>
        <taxon>Streptophyta</taxon>
        <taxon>Embryophyta</taxon>
        <taxon>Tracheophyta</taxon>
        <taxon>Spermatophyta</taxon>
        <taxon>Magnoliopsida</taxon>
        <taxon>eudicotyledons</taxon>
        <taxon>Gunneridae</taxon>
        <taxon>Pentapetalae</taxon>
        <taxon>asterids</taxon>
        <taxon>lamiids</taxon>
        <taxon>Lamiales</taxon>
        <taxon>Phrymaceae</taxon>
        <taxon>Erythranthe</taxon>
    </lineage>
</organism>
<dbReference type="EMBL" id="KI632223">
    <property type="protein sequence ID" value="EYU21572.1"/>
    <property type="molecule type" value="Genomic_DNA"/>
</dbReference>
<dbReference type="PANTHER" id="PTHR33881">
    <property type="entry name" value="NEUROGENIC LOCUS NOTCH-LIKE PROTEIN"/>
    <property type="match status" value="1"/>
</dbReference>
<dbReference type="PANTHER" id="PTHR33881:SF17">
    <property type="entry name" value="EGF-LIKE DOMAIN-CONTAINING PROTEIN"/>
    <property type="match status" value="1"/>
</dbReference>
<reference evidence="2 3" key="1">
    <citation type="journal article" date="2013" name="Proc. Natl. Acad. Sci. U.S.A.">
        <title>Fine-scale variation in meiotic recombination in Mimulus inferred from population shotgun sequencing.</title>
        <authorList>
            <person name="Hellsten U."/>
            <person name="Wright K.M."/>
            <person name="Jenkins J."/>
            <person name="Shu S."/>
            <person name="Yuan Y."/>
            <person name="Wessler S.R."/>
            <person name="Schmutz J."/>
            <person name="Willis J.H."/>
            <person name="Rokhsar D.S."/>
        </authorList>
    </citation>
    <scope>NUCLEOTIDE SEQUENCE [LARGE SCALE GENOMIC DNA]</scope>
    <source>
        <strain evidence="3">cv. DUN x IM62</strain>
    </source>
</reference>